<dbReference type="PRINTS" id="PR00681">
    <property type="entry name" value="RIBOSOMALS1"/>
</dbReference>
<dbReference type="PROSITE" id="PS50126">
    <property type="entry name" value="S1"/>
    <property type="match status" value="4"/>
</dbReference>
<feature type="domain" description="S1 motif" evidence="4">
    <location>
        <begin position="276"/>
        <end position="339"/>
    </location>
</feature>
<feature type="domain" description="S1 motif" evidence="4">
    <location>
        <begin position="191"/>
        <end position="259"/>
    </location>
</feature>
<evidence type="ECO:0000256" key="3">
    <source>
        <dbReference type="ARBA" id="ARBA00023274"/>
    </source>
</evidence>
<name>A0A1M4UE22_9THEO</name>
<dbReference type="CDD" id="cd04465">
    <property type="entry name" value="S1_RPS1_repeat_ec2_hs2"/>
    <property type="match status" value="1"/>
</dbReference>
<dbReference type="SUPFAM" id="SSF50249">
    <property type="entry name" value="Nucleic acid-binding proteins"/>
    <property type="match status" value="4"/>
</dbReference>
<dbReference type="PANTHER" id="PTHR10724:SF7">
    <property type="entry name" value="SMALL RIBOSOMAL SUBUNIT PROTEIN BS1C"/>
    <property type="match status" value="1"/>
</dbReference>
<evidence type="ECO:0000313" key="5">
    <source>
        <dbReference type="EMBL" id="SHE55012.1"/>
    </source>
</evidence>
<dbReference type="AlphaFoldDB" id="A0A1M4UE22"/>
<dbReference type="Pfam" id="PF00575">
    <property type="entry name" value="S1"/>
    <property type="match status" value="4"/>
</dbReference>
<organism evidence="5 6">
    <name type="scientific">Caldanaerobius fijiensis DSM 17918</name>
    <dbReference type="NCBI Taxonomy" id="1121256"/>
    <lineage>
        <taxon>Bacteria</taxon>
        <taxon>Bacillati</taxon>
        <taxon>Bacillota</taxon>
        <taxon>Clostridia</taxon>
        <taxon>Thermoanaerobacterales</taxon>
        <taxon>Thermoanaerobacteraceae</taxon>
        <taxon>Caldanaerobius</taxon>
    </lineage>
</organism>
<evidence type="ECO:0000259" key="4">
    <source>
        <dbReference type="PROSITE" id="PS50126"/>
    </source>
</evidence>
<keyword evidence="3" id="KW-0687">Ribonucleoprotein</keyword>
<keyword evidence="2 5" id="KW-0689">Ribosomal protein</keyword>
<evidence type="ECO:0000256" key="2">
    <source>
        <dbReference type="ARBA" id="ARBA00022980"/>
    </source>
</evidence>
<dbReference type="Proteomes" id="UP000184088">
    <property type="component" value="Unassembled WGS sequence"/>
</dbReference>
<reference evidence="5 6" key="1">
    <citation type="submission" date="2016-11" db="EMBL/GenBank/DDBJ databases">
        <authorList>
            <person name="Jaros S."/>
            <person name="Januszkiewicz K."/>
            <person name="Wedrychowicz H."/>
        </authorList>
    </citation>
    <scope>NUCLEOTIDE SEQUENCE [LARGE SCALE GENOMIC DNA]</scope>
    <source>
        <strain evidence="5 6">DSM 17918</strain>
    </source>
</reference>
<dbReference type="STRING" id="1121256.SAMN02746089_00452"/>
<dbReference type="CDD" id="cd05688">
    <property type="entry name" value="S1_RPS1_repeat_ec3"/>
    <property type="match status" value="1"/>
</dbReference>
<comment type="similarity">
    <text evidence="1">Belongs to the bacterial ribosomal protein bS1 family.</text>
</comment>
<dbReference type="InterPro" id="IPR035104">
    <property type="entry name" value="Ribosomal_protein_S1-like"/>
</dbReference>
<dbReference type="GO" id="GO:0003735">
    <property type="term" value="F:structural constituent of ribosome"/>
    <property type="evidence" value="ECO:0007669"/>
    <property type="project" value="TreeGrafter"/>
</dbReference>
<evidence type="ECO:0000313" key="6">
    <source>
        <dbReference type="Proteomes" id="UP000184088"/>
    </source>
</evidence>
<dbReference type="FunFam" id="2.40.50.140:FF:000051">
    <property type="entry name" value="RNA-binding transcriptional accessory protein"/>
    <property type="match status" value="1"/>
</dbReference>
<dbReference type="InterPro" id="IPR003029">
    <property type="entry name" value="S1_domain"/>
</dbReference>
<dbReference type="EMBL" id="FQVH01000002">
    <property type="protein sequence ID" value="SHE55012.1"/>
    <property type="molecule type" value="Genomic_DNA"/>
</dbReference>
<feature type="domain" description="S1 motif" evidence="4">
    <location>
        <begin position="104"/>
        <end position="170"/>
    </location>
</feature>
<dbReference type="GO" id="GO:0005737">
    <property type="term" value="C:cytoplasm"/>
    <property type="evidence" value="ECO:0007669"/>
    <property type="project" value="UniProtKB-ARBA"/>
</dbReference>
<evidence type="ECO:0000256" key="1">
    <source>
        <dbReference type="ARBA" id="ARBA00006767"/>
    </source>
</evidence>
<keyword evidence="6" id="KW-1185">Reference proteome</keyword>
<feature type="domain" description="S1 motif" evidence="4">
    <location>
        <begin position="17"/>
        <end position="86"/>
    </location>
</feature>
<dbReference type="InterPro" id="IPR012340">
    <property type="entry name" value="NA-bd_OB-fold"/>
</dbReference>
<dbReference type="GO" id="GO:0005840">
    <property type="term" value="C:ribosome"/>
    <property type="evidence" value="ECO:0007669"/>
    <property type="project" value="UniProtKB-KW"/>
</dbReference>
<sequence>MDYMNEYEKTFKEIKRGDVVEGTVIQVNDEGAILNIGYKADAFVPKNELTYDDEELPSDVVKVGDKIEVEILRLENEDGNVLASKKRVDSSKIWDELKNDYEEQNAVKGKIYKTVKGGVLGSVKGFSCFIPASHLDLKHVDNLNDYIGKTIDLKIIEIDEQKKRIVGSRRNYLKDMIEKKKAETLKNLQVGQVVKGVVKSLTEYGAFVDIGGIDGLLRINEISWGRIKHPSDVLSIGDELEVYILNIDRENEKIALSLKKIIPNPWDSADRKYHVGDIKTGKVVGITQFGVFVELEPGIDGLIHKTHLNEKGDLKEGDIVNVEVLNVDLDKKRIRLKIK</sequence>
<dbReference type="OrthoDB" id="9804077at2"/>
<dbReference type="GO" id="GO:0003729">
    <property type="term" value="F:mRNA binding"/>
    <property type="evidence" value="ECO:0007669"/>
    <property type="project" value="UniProtKB-ARBA"/>
</dbReference>
<gene>
    <name evidence="5" type="ORF">SAMN02746089_00452</name>
</gene>
<dbReference type="Gene3D" id="2.40.50.140">
    <property type="entry name" value="Nucleic acid-binding proteins"/>
    <property type="match status" value="4"/>
</dbReference>
<accession>A0A1M4UE22</accession>
<dbReference type="CDD" id="cd05687">
    <property type="entry name" value="S1_RPS1_repeat_ec1_hs1"/>
    <property type="match status" value="1"/>
</dbReference>
<dbReference type="SMART" id="SM00316">
    <property type="entry name" value="S1"/>
    <property type="match status" value="4"/>
</dbReference>
<dbReference type="PANTHER" id="PTHR10724">
    <property type="entry name" value="30S RIBOSOMAL PROTEIN S1"/>
    <property type="match status" value="1"/>
</dbReference>
<dbReference type="InterPro" id="IPR050437">
    <property type="entry name" value="Ribos_protein_bS1-like"/>
</dbReference>
<proteinExistence type="inferred from homology"/>
<protein>
    <submittedName>
        <fullName evidence="5">Small subunit ribosomal protein S1</fullName>
    </submittedName>
</protein>
<dbReference type="GO" id="GO:0006412">
    <property type="term" value="P:translation"/>
    <property type="evidence" value="ECO:0007669"/>
    <property type="project" value="TreeGrafter"/>
</dbReference>